<evidence type="ECO:0000256" key="1">
    <source>
        <dbReference type="SAM" id="MobiDB-lite"/>
    </source>
</evidence>
<reference evidence="2" key="1">
    <citation type="submission" date="2023-04" db="EMBL/GenBank/DDBJ databases">
        <title>Phytophthora fragariaefolia NBRC 109709.</title>
        <authorList>
            <person name="Ichikawa N."/>
            <person name="Sato H."/>
            <person name="Tonouchi N."/>
        </authorList>
    </citation>
    <scope>NUCLEOTIDE SEQUENCE</scope>
    <source>
        <strain evidence="2">NBRC 109709</strain>
    </source>
</reference>
<evidence type="ECO:0000313" key="3">
    <source>
        <dbReference type="Proteomes" id="UP001165121"/>
    </source>
</evidence>
<organism evidence="2 3">
    <name type="scientific">Phytophthora fragariaefolia</name>
    <dbReference type="NCBI Taxonomy" id="1490495"/>
    <lineage>
        <taxon>Eukaryota</taxon>
        <taxon>Sar</taxon>
        <taxon>Stramenopiles</taxon>
        <taxon>Oomycota</taxon>
        <taxon>Peronosporomycetes</taxon>
        <taxon>Peronosporales</taxon>
        <taxon>Peronosporaceae</taxon>
        <taxon>Phytophthora</taxon>
    </lineage>
</organism>
<keyword evidence="3" id="KW-1185">Reference proteome</keyword>
<sequence length="87" mass="9366">MHSHSSALTLQLNKHENHHGPLAQNRSQEGHCTYGLGHTVHESGEADCVGGEAVQAAQQHLPPNTTAFIQPMDAGIIASFKAAYKKR</sequence>
<protein>
    <submittedName>
        <fullName evidence="2">Unnamed protein product</fullName>
    </submittedName>
</protein>
<dbReference type="AlphaFoldDB" id="A0A9W7CZ97"/>
<dbReference type="Proteomes" id="UP001165121">
    <property type="component" value="Unassembled WGS sequence"/>
</dbReference>
<dbReference type="OrthoDB" id="2443841at2759"/>
<evidence type="ECO:0000313" key="2">
    <source>
        <dbReference type="EMBL" id="GMF46593.1"/>
    </source>
</evidence>
<feature type="region of interest" description="Disordered" evidence="1">
    <location>
        <begin position="1"/>
        <end position="37"/>
    </location>
</feature>
<gene>
    <name evidence="2" type="ORF">Pfra01_001720900</name>
</gene>
<dbReference type="EMBL" id="BSXT01001989">
    <property type="protein sequence ID" value="GMF46593.1"/>
    <property type="molecule type" value="Genomic_DNA"/>
</dbReference>
<name>A0A9W7CZ97_9STRA</name>
<comment type="caution">
    <text evidence="2">The sequence shown here is derived from an EMBL/GenBank/DDBJ whole genome shotgun (WGS) entry which is preliminary data.</text>
</comment>
<proteinExistence type="predicted"/>
<accession>A0A9W7CZ97</accession>
<feature type="compositionally biased region" description="Polar residues" evidence="1">
    <location>
        <begin position="1"/>
        <end position="12"/>
    </location>
</feature>